<protein>
    <recommendedName>
        <fullName evidence="10">Catalase</fullName>
        <ecNumber evidence="10">1.11.1.6</ecNumber>
    </recommendedName>
</protein>
<evidence type="ECO:0000256" key="5">
    <source>
        <dbReference type="ARBA" id="ARBA00023002"/>
    </source>
</evidence>
<dbReference type="PROSITE" id="PS00438">
    <property type="entry name" value="CATALASE_2"/>
    <property type="match status" value="1"/>
</dbReference>
<evidence type="ECO:0000256" key="8">
    <source>
        <dbReference type="PIRSR" id="PIRSR038928-1"/>
    </source>
</evidence>
<keyword evidence="2 10" id="KW-0575">Peroxidase</keyword>
<feature type="signal peptide" evidence="12">
    <location>
        <begin position="1"/>
        <end position="20"/>
    </location>
</feature>
<dbReference type="EC" id="1.11.1.6" evidence="10"/>
<keyword evidence="15" id="KW-1185">Reference proteome</keyword>
<dbReference type="PROSITE" id="PS51402">
    <property type="entry name" value="CATALASE_3"/>
    <property type="match status" value="1"/>
</dbReference>
<evidence type="ECO:0000313" key="15">
    <source>
        <dbReference type="Proteomes" id="UP000094527"/>
    </source>
</evidence>
<dbReference type="Pfam" id="PF00199">
    <property type="entry name" value="Catalase"/>
    <property type="match status" value="1"/>
</dbReference>
<dbReference type="GO" id="GO:0042744">
    <property type="term" value="P:hydrogen peroxide catabolic process"/>
    <property type="evidence" value="ECO:0007669"/>
    <property type="project" value="UniProtKB-KW"/>
</dbReference>
<dbReference type="InterPro" id="IPR002226">
    <property type="entry name" value="Catalase_haem_BS"/>
</dbReference>
<keyword evidence="3 9" id="KW-0349">Heme</keyword>
<dbReference type="GO" id="GO:0046872">
    <property type="term" value="F:metal ion binding"/>
    <property type="evidence" value="ECO:0007669"/>
    <property type="project" value="UniProtKB-KW"/>
</dbReference>
<comment type="function">
    <text evidence="11">Catalyzes the degradation of hydrogen peroxide (H(2)O(2)) generated by peroxisomal oxidases to water and oxygen, thereby protecting cells from the toxic effects of hydrogen peroxide.</text>
</comment>
<dbReference type="EMBL" id="LJIJ01003874">
    <property type="protein sequence ID" value="ODM88255.1"/>
    <property type="molecule type" value="Genomic_DNA"/>
</dbReference>
<evidence type="ECO:0000256" key="12">
    <source>
        <dbReference type="SAM" id="SignalP"/>
    </source>
</evidence>
<evidence type="ECO:0000256" key="9">
    <source>
        <dbReference type="PIRSR" id="PIRSR038928-2"/>
    </source>
</evidence>
<dbReference type="GO" id="GO:0042542">
    <property type="term" value="P:response to hydrogen peroxide"/>
    <property type="evidence" value="ECO:0007669"/>
    <property type="project" value="TreeGrafter"/>
</dbReference>
<evidence type="ECO:0000256" key="1">
    <source>
        <dbReference type="ARBA" id="ARBA00005329"/>
    </source>
</evidence>
<dbReference type="InterPro" id="IPR010582">
    <property type="entry name" value="Catalase_immune_responsive"/>
</dbReference>
<comment type="cofactor">
    <cofactor evidence="9">
        <name>heme</name>
        <dbReference type="ChEBI" id="CHEBI:30413"/>
    </cofactor>
</comment>
<dbReference type="GO" id="GO:0020037">
    <property type="term" value="F:heme binding"/>
    <property type="evidence" value="ECO:0007669"/>
    <property type="project" value="InterPro"/>
</dbReference>
<dbReference type="GO" id="GO:0005777">
    <property type="term" value="C:peroxisome"/>
    <property type="evidence" value="ECO:0007669"/>
    <property type="project" value="TreeGrafter"/>
</dbReference>
<dbReference type="STRING" id="48709.A0A1D2M5K8"/>
<feature type="domain" description="Catalase core" evidence="13">
    <location>
        <begin position="42"/>
        <end position="426"/>
    </location>
</feature>
<keyword evidence="4 9" id="KW-0479">Metal-binding</keyword>
<comment type="similarity">
    <text evidence="1 10">Belongs to the catalase family.</text>
</comment>
<dbReference type="InterPro" id="IPR024711">
    <property type="entry name" value="Catalase_clade1/3"/>
</dbReference>
<gene>
    <name evidence="14" type="ORF">Ocin01_18427</name>
</gene>
<evidence type="ECO:0000256" key="4">
    <source>
        <dbReference type="ARBA" id="ARBA00022723"/>
    </source>
</evidence>
<dbReference type="SUPFAM" id="SSF56634">
    <property type="entry name" value="Heme-dependent catalase-like"/>
    <property type="match status" value="1"/>
</dbReference>
<dbReference type="InterPro" id="IPR018028">
    <property type="entry name" value="Catalase"/>
</dbReference>
<dbReference type="Gene3D" id="2.40.180.10">
    <property type="entry name" value="Catalase core domain"/>
    <property type="match status" value="1"/>
</dbReference>
<feature type="binding site" description="axial binding residue" evidence="9">
    <location>
        <position position="372"/>
    </location>
    <ligand>
        <name>heme</name>
        <dbReference type="ChEBI" id="CHEBI:30413"/>
    </ligand>
    <ligandPart>
        <name>Fe</name>
        <dbReference type="ChEBI" id="CHEBI:18248"/>
    </ligandPart>
</feature>
<dbReference type="OrthoDB" id="6880011at2759"/>
<dbReference type="GO" id="GO:0005739">
    <property type="term" value="C:mitochondrion"/>
    <property type="evidence" value="ECO:0007669"/>
    <property type="project" value="TreeGrafter"/>
</dbReference>
<organism evidence="14 15">
    <name type="scientific">Orchesella cincta</name>
    <name type="common">Springtail</name>
    <name type="synonym">Podura cincta</name>
    <dbReference type="NCBI Taxonomy" id="48709"/>
    <lineage>
        <taxon>Eukaryota</taxon>
        <taxon>Metazoa</taxon>
        <taxon>Ecdysozoa</taxon>
        <taxon>Arthropoda</taxon>
        <taxon>Hexapoda</taxon>
        <taxon>Collembola</taxon>
        <taxon>Entomobryomorpha</taxon>
        <taxon>Entomobryoidea</taxon>
        <taxon>Orchesellidae</taxon>
        <taxon>Orchesellinae</taxon>
        <taxon>Orchesella</taxon>
    </lineage>
</organism>
<evidence type="ECO:0000256" key="10">
    <source>
        <dbReference type="RuleBase" id="RU000498"/>
    </source>
</evidence>
<dbReference type="GO" id="GO:0004096">
    <property type="term" value="F:catalase activity"/>
    <property type="evidence" value="ECO:0007669"/>
    <property type="project" value="UniProtKB-EC"/>
</dbReference>
<comment type="catalytic activity">
    <reaction evidence="10">
        <text>2 H2O2 = O2 + 2 H2O</text>
        <dbReference type="Rhea" id="RHEA:20309"/>
        <dbReference type="ChEBI" id="CHEBI:15377"/>
        <dbReference type="ChEBI" id="CHEBI:15379"/>
        <dbReference type="ChEBI" id="CHEBI:16240"/>
        <dbReference type="EC" id="1.11.1.6"/>
    </reaction>
</comment>
<dbReference type="Proteomes" id="UP000094527">
    <property type="component" value="Unassembled WGS sequence"/>
</dbReference>
<comment type="caution">
    <text evidence="14">The sequence shown here is derived from an EMBL/GenBank/DDBJ whole genome shotgun (WGS) entry which is preliminary data.</text>
</comment>
<proteinExistence type="inferred from homology"/>
<name>A0A1D2M5K8_ORCCI</name>
<dbReference type="PRINTS" id="PR00067">
    <property type="entry name" value="CATALASE"/>
</dbReference>
<evidence type="ECO:0000256" key="11">
    <source>
        <dbReference type="RuleBase" id="RU004142"/>
    </source>
</evidence>
<feature type="active site" evidence="8">
    <location>
        <position position="162"/>
    </location>
</feature>
<keyword evidence="5 10" id="KW-0560">Oxidoreductase</keyword>
<dbReference type="OMA" id="INIRDPI"/>
<keyword evidence="6 9" id="KW-0408">Iron</keyword>
<dbReference type="AlphaFoldDB" id="A0A1D2M5K8"/>
<dbReference type="InterPro" id="IPR011614">
    <property type="entry name" value="Catalase_core"/>
</dbReference>
<accession>A0A1D2M5K8</accession>
<dbReference type="SMART" id="SM01060">
    <property type="entry name" value="Catalase"/>
    <property type="match status" value="1"/>
</dbReference>
<keyword evidence="12" id="KW-0732">Signal</keyword>
<feature type="active site" evidence="8">
    <location>
        <position position="89"/>
    </location>
</feature>
<evidence type="ECO:0000256" key="2">
    <source>
        <dbReference type="ARBA" id="ARBA00022559"/>
    </source>
</evidence>
<dbReference type="Pfam" id="PF06628">
    <property type="entry name" value="Catalase-rel"/>
    <property type="match status" value="1"/>
</dbReference>
<feature type="chain" id="PRO_5008903504" description="Catalase" evidence="12">
    <location>
        <begin position="21"/>
        <end position="526"/>
    </location>
</feature>
<evidence type="ECO:0000313" key="14">
    <source>
        <dbReference type="EMBL" id="ODM88255.1"/>
    </source>
</evidence>
<reference evidence="14 15" key="1">
    <citation type="journal article" date="2016" name="Genome Biol. Evol.">
        <title>Gene Family Evolution Reflects Adaptation to Soil Environmental Stressors in the Genome of the Collembolan Orchesella cincta.</title>
        <authorList>
            <person name="Faddeeva-Vakhrusheva A."/>
            <person name="Derks M.F."/>
            <person name="Anvar S.Y."/>
            <person name="Agamennone V."/>
            <person name="Suring W."/>
            <person name="Smit S."/>
            <person name="van Straalen N.M."/>
            <person name="Roelofs D."/>
        </authorList>
    </citation>
    <scope>NUCLEOTIDE SEQUENCE [LARGE SCALE GENOMIC DNA]</scope>
    <source>
        <tissue evidence="14">Mixed pool</tissue>
    </source>
</reference>
<dbReference type="PANTHER" id="PTHR11465">
    <property type="entry name" value="CATALASE"/>
    <property type="match status" value="1"/>
</dbReference>
<evidence type="ECO:0000256" key="3">
    <source>
        <dbReference type="ARBA" id="ARBA00022617"/>
    </source>
</evidence>
<dbReference type="InterPro" id="IPR020835">
    <property type="entry name" value="Catalase_sf"/>
</dbReference>
<evidence type="ECO:0000259" key="13">
    <source>
        <dbReference type="SMART" id="SM01060"/>
    </source>
</evidence>
<dbReference type="InterPro" id="IPR024708">
    <property type="entry name" value="Catalase_AS"/>
</dbReference>
<evidence type="ECO:0000256" key="6">
    <source>
        <dbReference type="ARBA" id="ARBA00023004"/>
    </source>
</evidence>
<dbReference type="PIRSF" id="PIRSF038928">
    <property type="entry name" value="Catalase_clade1-3"/>
    <property type="match status" value="1"/>
</dbReference>
<evidence type="ECO:0000256" key="7">
    <source>
        <dbReference type="ARBA" id="ARBA00023324"/>
    </source>
</evidence>
<sequence length="526" mass="59359">MNLCCILISSWIFIIKVGKGDHVSDQHLEWKLAHTAPPERCTDSNGIPYPSLTATLSVGTDGPPLFQDRSFYERTASFNRERIPERVVHAQGTGAHGTFTVTHDVTQWTKAKVLNQVGKRTPAFIRISTTSGEVGFPDTLRDPRGFGVRFYTEDGNWDIVGNQIEVINIRDPIFFAAGARARKRNPATHLFDQTMAWDFIQSRPESALHTLKTLSDIVTPESLRMINGSGVNTFKLVNNKDEIFYCKFHFISQQKFELMTPQRAAQLAGNDPIYLRRELYNAIASTNYPRWTFAMQVATVSQAENYRWDYLDNTKHWRFEDFPLIPIGVIELNRNPSNVFTEVESIALSPANFVPGIEASADRILESRIFTYPDAQRYRLGVNFNMIPINKPLNKVATYERDGAMCVGLNGGGGPNYFPNSFNGPEVDPTAKQMPSRMSGDVARIDTGDADNFSQPRLFIEKDLNEDARQRLATNIAAQLKRVTPAVRELVYRNIFDNISRQFGEMVRRSVSAALAVPNTLPPERE</sequence>
<dbReference type="PANTHER" id="PTHR11465:SF9">
    <property type="entry name" value="CATALASE"/>
    <property type="match status" value="1"/>
</dbReference>
<keyword evidence="7 10" id="KW-0376">Hydrogen peroxide</keyword>
<dbReference type="PROSITE" id="PS00437">
    <property type="entry name" value="CATALASE_1"/>
    <property type="match status" value="1"/>
</dbReference>